<protein>
    <submittedName>
        <fullName evidence="5">WD40 repeat-like protein</fullName>
    </submittedName>
</protein>
<dbReference type="InterPro" id="IPR019775">
    <property type="entry name" value="WD40_repeat_CS"/>
</dbReference>
<dbReference type="OrthoDB" id="674604at2759"/>
<dbReference type="CDD" id="cd00200">
    <property type="entry name" value="WD40"/>
    <property type="match status" value="1"/>
</dbReference>
<dbReference type="SUPFAM" id="SSF52540">
    <property type="entry name" value="P-loop containing nucleoside triphosphate hydrolases"/>
    <property type="match status" value="1"/>
</dbReference>
<sequence>MLTVCKVDRRDDHDLLKLLPSIPEAAFNSYHNQNRPLCLPETRVDVLAQIREWADGDDERCIFWLNGMAGTGKSTIARTVASEYHNQNQLAASFFFSRGGGDLSNASKFVSTVAFQLAKKRLALEHGICRAIAKNREIVTQSLSEQWKVLVLGPLMIAEVDSLQSPLLLVIDALDECENEEDVQNILGLLAAVNTPMSIKLRVLVTSRPETPIRRGFFDMTRVLYRDLVLHKVPRKSVDHDISIYIRRELRHIRLSEPIISLLIKKAGGLFIWAATACRFIKDGERVTAERISLILEDSPRGKNPEKELDKIYSRILSNSVSGDYDREEKDKLFKLFRAIVGAIVVLFDPLPAVMLSTLLNRSDLDVDQTLNDLHSVLEVPESQANPIRLLHPSFREFLLDEKRCQDRQFWVDEKQVHADLAKNCLRVMSKSLRRDICSLGAPGVLVDELVSSKVGQHLTQDVQYACKFWVQHLQRSKVQLRDNDEIHLFLKEHFLHWLEALSLMGRLSDSVLILAVLHNIAKKQDSNSEMQAMIHDARRFILYNRFVIEQAPLQVYYSALVFAPKSSIVRDSFCSQMPRWISRLPQVEQNWNSCWQTLEGHSDGVRAVAFSPDGQLVASASDDRTIRLWDTATGAARSRLEGHSEEVRAVAFSPDGQLVASVSGSTVRLWDTATGAALSRFEGHWGSVSAVAFSPDGQLVASASDDRTIRLWDTATGAARSRLEGHSGGVKAVVFSPDGRLVASASWDRTIRIWDTASEALTQEIHTDSTVFNLSFTADGSHLWTDNGILQLNSVSLCSAQPLPEYPPDLSVTDRWVSWNMQHVLWLPPEYRVSCFAVRGSTIVLGHTSGRVTFIELDMVELVDGGSLWTRM</sequence>
<feature type="repeat" description="WD" evidence="3">
    <location>
        <begin position="724"/>
        <end position="765"/>
    </location>
</feature>
<dbReference type="AlphaFoldDB" id="A0A8E2ED55"/>
<dbReference type="InterPro" id="IPR036322">
    <property type="entry name" value="WD40_repeat_dom_sf"/>
</dbReference>
<dbReference type="InterPro" id="IPR007111">
    <property type="entry name" value="NACHT_NTPase"/>
</dbReference>
<dbReference type="Pfam" id="PF24883">
    <property type="entry name" value="NPHP3_N"/>
    <property type="match status" value="1"/>
</dbReference>
<dbReference type="InterPro" id="IPR020472">
    <property type="entry name" value="WD40_PAC1"/>
</dbReference>
<dbReference type="PRINTS" id="PR00320">
    <property type="entry name" value="GPROTEINBRPT"/>
</dbReference>
<dbReference type="PANTHER" id="PTHR44129">
    <property type="entry name" value="WD REPEAT-CONTAINING PROTEIN POP1"/>
    <property type="match status" value="1"/>
</dbReference>
<evidence type="ECO:0000256" key="2">
    <source>
        <dbReference type="ARBA" id="ARBA00022737"/>
    </source>
</evidence>
<keyword evidence="1 3" id="KW-0853">WD repeat</keyword>
<dbReference type="PROSITE" id="PS50294">
    <property type="entry name" value="WD_REPEATS_REGION"/>
    <property type="match status" value="4"/>
</dbReference>
<dbReference type="PROSITE" id="PS50837">
    <property type="entry name" value="NACHT"/>
    <property type="match status" value="1"/>
</dbReference>
<keyword evidence="6" id="KW-1185">Reference proteome</keyword>
<evidence type="ECO:0000256" key="1">
    <source>
        <dbReference type="ARBA" id="ARBA00022574"/>
    </source>
</evidence>
<feature type="repeat" description="WD" evidence="3">
    <location>
        <begin position="682"/>
        <end position="723"/>
    </location>
</feature>
<feature type="repeat" description="WD" evidence="3">
    <location>
        <begin position="641"/>
        <end position="681"/>
    </location>
</feature>
<dbReference type="Proteomes" id="UP000250266">
    <property type="component" value="Unassembled WGS sequence"/>
</dbReference>
<dbReference type="Gene3D" id="3.40.50.300">
    <property type="entry name" value="P-loop containing nucleotide triphosphate hydrolases"/>
    <property type="match status" value="1"/>
</dbReference>
<dbReference type="PROSITE" id="PS00678">
    <property type="entry name" value="WD_REPEATS_1"/>
    <property type="match status" value="2"/>
</dbReference>
<dbReference type="InterPro" id="IPR050349">
    <property type="entry name" value="WD_LIS1/nudF_dynein_reg"/>
</dbReference>
<evidence type="ECO:0000313" key="5">
    <source>
        <dbReference type="EMBL" id="OCK81525.1"/>
    </source>
</evidence>
<dbReference type="InterPro" id="IPR015943">
    <property type="entry name" value="WD40/YVTN_repeat-like_dom_sf"/>
</dbReference>
<name>A0A8E2ED55_9PEZI</name>
<evidence type="ECO:0000259" key="4">
    <source>
        <dbReference type="PROSITE" id="PS50837"/>
    </source>
</evidence>
<feature type="domain" description="NACHT" evidence="4">
    <location>
        <begin position="61"/>
        <end position="209"/>
    </location>
</feature>
<dbReference type="EMBL" id="KV744918">
    <property type="protein sequence ID" value="OCK81525.1"/>
    <property type="molecule type" value="Genomic_DNA"/>
</dbReference>
<organism evidence="5 6">
    <name type="scientific">Lepidopterella palustris CBS 459.81</name>
    <dbReference type="NCBI Taxonomy" id="1314670"/>
    <lineage>
        <taxon>Eukaryota</taxon>
        <taxon>Fungi</taxon>
        <taxon>Dikarya</taxon>
        <taxon>Ascomycota</taxon>
        <taxon>Pezizomycotina</taxon>
        <taxon>Dothideomycetes</taxon>
        <taxon>Pleosporomycetidae</taxon>
        <taxon>Mytilinidiales</taxon>
        <taxon>Argynnaceae</taxon>
        <taxon>Lepidopterella</taxon>
    </lineage>
</organism>
<dbReference type="PROSITE" id="PS50082">
    <property type="entry name" value="WD_REPEATS_2"/>
    <property type="match status" value="4"/>
</dbReference>
<gene>
    <name evidence="5" type="ORF">K432DRAFT_350928</name>
</gene>
<dbReference type="SUPFAM" id="SSF50978">
    <property type="entry name" value="WD40 repeat-like"/>
    <property type="match status" value="1"/>
</dbReference>
<dbReference type="InterPro" id="IPR001680">
    <property type="entry name" value="WD40_rpt"/>
</dbReference>
<accession>A0A8E2ED55</accession>
<evidence type="ECO:0000256" key="3">
    <source>
        <dbReference type="PROSITE-ProRule" id="PRU00221"/>
    </source>
</evidence>
<evidence type="ECO:0000313" key="6">
    <source>
        <dbReference type="Proteomes" id="UP000250266"/>
    </source>
</evidence>
<keyword evidence="2" id="KW-0677">Repeat</keyword>
<dbReference type="Gene3D" id="2.130.10.10">
    <property type="entry name" value="YVTN repeat-like/Quinoprotein amine dehydrogenase"/>
    <property type="match status" value="2"/>
</dbReference>
<reference evidence="5 6" key="1">
    <citation type="journal article" date="2016" name="Nat. Commun.">
        <title>Ectomycorrhizal ecology is imprinted in the genome of the dominant symbiotic fungus Cenococcum geophilum.</title>
        <authorList>
            <consortium name="DOE Joint Genome Institute"/>
            <person name="Peter M."/>
            <person name="Kohler A."/>
            <person name="Ohm R.A."/>
            <person name="Kuo A."/>
            <person name="Krutzmann J."/>
            <person name="Morin E."/>
            <person name="Arend M."/>
            <person name="Barry K.W."/>
            <person name="Binder M."/>
            <person name="Choi C."/>
            <person name="Clum A."/>
            <person name="Copeland A."/>
            <person name="Grisel N."/>
            <person name="Haridas S."/>
            <person name="Kipfer T."/>
            <person name="LaButti K."/>
            <person name="Lindquist E."/>
            <person name="Lipzen A."/>
            <person name="Maire R."/>
            <person name="Meier B."/>
            <person name="Mihaltcheva S."/>
            <person name="Molinier V."/>
            <person name="Murat C."/>
            <person name="Poggeler S."/>
            <person name="Quandt C.A."/>
            <person name="Sperisen C."/>
            <person name="Tritt A."/>
            <person name="Tisserant E."/>
            <person name="Crous P.W."/>
            <person name="Henrissat B."/>
            <person name="Nehls U."/>
            <person name="Egli S."/>
            <person name="Spatafora J.W."/>
            <person name="Grigoriev I.V."/>
            <person name="Martin F.M."/>
        </authorList>
    </citation>
    <scope>NUCLEOTIDE SEQUENCE [LARGE SCALE GENOMIC DNA]</scope>
    <source>
        <strain evidence="5 6">CBS 459.81</strain>
    </source>
</reference>
<proteinExistence type="predicted"/>
<feature type="repeat" description="WD" evidence="3">
    <location>
        <begin position="599"/>
        <end position="640"/>
    </location>
</feature>
<dbReference type="InterPro" id="IPR056884">
    <property type="entry name" value="NPHP3-like_N"/>
</dbReference>
<dbReference type="SMART" id="SM00320">
    <property type="entry name" value="WD40"/>
    <property type="match status" value="4"/>
</dbReference>
<dbReference type="Pfam" id="PF00400">
    <property type="entry name" value="WD40"/>
    <property type="match status" value="4"/>
</dbReference>
<dbReference type="InterPro" id="IPR027417">
    <property type="entry name" value="P-loop_NTPase"/>
</dbReference>